<dbReference type="EMBL" id="CP054139">
    <property type="protein sequence ID" value="QKJ30293.1"/>
    <property type="molecule type" value="Genomic_DNA"/>
</dbReference>
<evidence type="ECO:0000313" key="1">
    <source>
        <dbReference type="EMBL" id="QKJ30293.1"/>
    </source>
</evidence>
<dbReference type="Proteomes" id="UP000505355">
    <property type="component" value="Chromosome"/>
</dbReference>
<protein>
    <submittedName>
        <fullName evidence="1">Uncharacterized protein</fullName>
    </submittedName>
</protein>
<dbReference type="AlphaFoldDB" id="A0A7D4TMR4"/>
<name>A0A7D4TMR4_9SPHI</name>
<dbReference type="RefSeq" id="WP_173414980.1">
    <property type="nucleotide sequence ID" value="NZ_CP054139.1"/>
</dbReference>
<keyword evidence="2" id="KW-1185">Reference proteome</keyword>
<organism evidence="1 2">
    <name type="scientific">Mucilaginibacter mali</name>
    <dbReference type="NCBI Taxonomy" id="2740462"/>
    <lineage>
        <taxon>Bacteria</taxon>
        <taxon>Pseudomonadati</taxon>
        <taxon>Bacteroidota</taxon>
        <taxon>Sphingobacteriia</taxon>
        <taxon>Sphingobacteriales</taxon>
        <taxon>Sphingobacteriaceae</taxon>
        <taxon>Mucilaginibacter</taxon>
    </lineage>
</organism>
<proteinExistence type="predicted"/>
<dbReference type="KEGG" id="mmab:HQ865_11140"/>
<gene>
    <name evidence="1" type="ORF">HQ865_11140</name>
</gene>
<evidence type="ECO:0000313" key="2">
    <source>
        <dbReference type="Proteomes" id="UP000505355"/>
    </source>
</evidence>
<reference evidence="1 2" key="1">
    <citation type="submission" date="2020-05" db="EMBL/GenBank/DDBJ databases">
        <title>Mucilaginibacter mali sp. nov.</title>
        <authorList>
            <person name="Kim H.S."/>
            <person name="Lee K.C."/>
            <person name="Suh M.K."/>
            <person name="Kim J.-S."/>
            <person name="Han K.-I."/>
            <person name="Eom M.K."/>
            <person name="Shin Y.K."/>
            <person name="Lee J.-S."/>
        </authorList>
    </citation>
    <scope>NUCLEOTIDE SEQUENCE [LARGE SCALE GENOMIC DNA]</scope>
    <source>
        <strain evidence="1 2">G2-14</strain>
    </source>
</reference>
<accession>A0A7D4TMR4</accession>
<sequence>MAKINPKMYSGKKTITMRTVYLLISFACLLVVSKADCQKLPNIQPSGLRAPANLKIDGKATEWGNQLQAYNKSTNVYYTIANDDKNLYLIAQVAEPRTIEKLLVSGISFIINKDDKGQDKVTITYPLVKWDFSHAILVNAGDKAKWSGNPNPGSMFVETLTRTDSTVTLANQAFSDRAKSIEVSGISGVEGSSISIYNEQNIRVAGHFDNKGVFTYELSVPLQLLEKSVSGSKPFKYQIRLNSYADHTGESTFVRRDPVTGNRESVDANTDIDVVTKFDGGYALAKKP</sequence>